<dbReference type="Pfam" id="PF10988">
    <property type="entry name" value="DUF2807"/>
    <property type="match status" value="1"/>
</dbReference>
<dbReference type="OrthoDB" id="67913at2759"/>
<evidence type="ECO:0000313" key="4">
    <source>
        <dbReference type="Proteomes" id="UP000030762"/>
    </source>
</evidence>
<name>T0QX19_SAPDV</name>
<evidence type="ECO:0000256" key="1">
    <source>
        <dbReference type="SAM" id="MobiDB-lite"/>
    </source>
</evidence>
<dbReference type="PANTHER" id="PTHR39200:SF1">
    <property type="entry name" value="AUTO-TRANSPORTER ADHESIN HEAD GIN DOMAIN-CONTAINING PROTEIN-RELATED"/>
    <property type="match status" value="1"/>
</dbReference>
<gene>
    <name evidence="3" type="ORF">SDRG_03441</name>
</gene>
<dbReference type="OMA" id="STHSEKH"/>
<evidence type="ECO:0000259" key="2">
    <source>
        <dbReference type="Pfam" id="PF10988"/>
    </source>
</evidence>
<feature type="domain" description="Putative auto-transporter adhesin head GIN" evidence="2">
    <location>
        <begin position="182"/>
        <end position="288"/>
    </location>
</feature>
<accession>T0QX19</accession>
<dbReference type="InParanoid" id="T0QX19"/>
<feature type="region of interest" description="Disordered" evidence="1">
    <location>
        <begin position="1"/>
        <end position="21"/>
    </location>
</feature>
<dbReference type="RefSeq" id="XP_008607297.1">
    <property type="nucleotide sequence ID" value="XM_008609075.1"/>
</dbReference>
<dbReference type="PANTHER" id="PTHR39200">
    <property type="entry name" value="HYPOTHETICAL EXPORTED PROTEIN"/>
    <property type="match status" value="1"/>
</dbReference>
<proteinExistence type="predicted"/>
<dbReference type="Gene3D" id="2.160.20.120">
    <property type="match status" value="2"/>
</dbReference>
<reference evidence="3 4" key="1">
    <citation type="submission" date="2012-04" db="EMBL/GenBank/DDBJ databases">
        <title>The Genome Sequence of Saprolegnia declina VS20.</title>
        <authorList>
            <consortium name="The Broad Institute Genome Sequencing Platform"/>
            <person name="Russ C."/>
            <person name="Nusbaum C."/>
            <person name="Tyler B."/>
            <person name="van West P."/>
            <person name="Dieguez-Uribeondo J."/>
            <person name="de Bruijn I."/>
            <person name="Tripathy S."/>
            <person name="Jiang R."/>
            <person name="Young S.K."/>
            <person name="Zeng Q."/>
            <person name="Gargeya S."/>
            <person name="Fitzgerald M."/>
            <person name="Haas B."/>
            <person name="Abouelleil A."/>
            <person name="Alvarado L."/>
            <person name="Arachchi H.M."/>
            <person name="Berlin A."/>
            <person name="Chapman S.B."/>
            <person name="Goldberg J."/>
            <person name="Griggs A."/>
            <person name="Gujja S."/>
            <person name="Hansen M."/>
            <person name="Howarth C."/>
            <person name="Imamovic A."/>
            <person name="Larimer J."/>
            <person name="McCowen C."/>
            <person name="Montmayeur A."/>
            <person name="Murphy C."/>
            <person name="Neiman D."/>
            <person name="Pearson M."/>
            <person name="Priest M."/>
            <person name="Roberts A."/>
            <person name="Saif S."/>
            <person name="Shea T."/>
            <person name="Sisk P."/>
            <person name="Sykes S."/>
            <person name="Wortman J."/>
            <person name="Nusbaum C."/>
            <person name="Birren B."/>
        </authorList>
    </citation>
    <scope>NUCLEOTIDE SEQUENCE [LARGE SCALE GENOMIC DNA]</scope>
    <source>
        <strain evidence="3 4">VS20</strain>
    </source>
</reference>
<keyword evidence="4" id="KW-1185">Reference proteome</keyword>
<dbReference type="AlphaFoldDB" id="T0QX19"/>
<dbReference type="eggNOG" id="ENOG502SAP9">
    <property type="taxonomic scope" value="Eukaryota"/>
</dbReference>
<feature type="compositionally biased region" description="Low complexity" evidence="1">
    <location>
        <begin position="1"/>
        <end position="18"/>
    </location>
</feature>
<dbReference type="EMBL" id="JH767139">
    <property type="protein sequence ID" value="EQC39236.1"/>
    <property type="molecule type" value="Genomic_DNA"/>
</dbReference>
<dbReference type="GeneID" id="19944168"/>
<dbReference type="Proteomes" id="UP000030762">
    <property type="component" value="Unassembled WGS sequence"/>
</dbReference>
<dbReference type="VEuPathDB" id="FungiDB:SDRG_03441"/>
<organism evidence="3 4">
    <name type="scientific">Saprolegnia diclina (strain VS20)</name>
    <dbReference type="NCBI Taxonomy" id="1156394"/>
    <lineage>
        <taxon>Eukaryota</taxon>
        <taxon>Sar</taxon>
        <taxon>Stramenopiles</taxon>
        <taxon>Oomycota</taxon>
        <taxon>Saprolegniomycetes</taxon>
        <taxon>Saprolegniales</taxon>
        <taxon>Saprolegniaceae</taxon>
        <taxon>Saprolegnia</taxon>
    </lineage>
</organism>
<evidence type="ECO:0000313" key="3">
    <source>
        <dbReference type="EMBL" id="EQC39236.1"/>
    </source>
</evidence>
<dbReference type="InterPro" id="IPR021255">
    <property type="entry name" value="DUF2807"/>
</dbReference>
<protein>
    <recommendedName>
        <fullName evidence="2">Putative auto-transporter adhesin head GIN domain-containing protein</fullName>
    </recommendedName>
</protein>
<sequence length="345" mass="36468">MGSSTTTATPTTPPVDDTTSQKKVLTFDETHVHALREGVSGSKVFVSTHSEKHTTVVFTGAPADLEAIKAQVHMYKLGSRVLDLSRDATTVEGRVLMEIFLDEAQPLRAVESVGSSELVLEDGTLAHHAIVEKIGSGAIFVHFTKDTVLQQLHTVLRGSGLIQVDAPNLTLHAGLQVDVVGSGSTHFHALHLRAPTMATKVTGSGDILLDASHLGTDKLMSMVTGSGAIRYYEAGIVGEHIVDVSGSGKVLATSLLAERVLASVVGSGEVCTQAMKALDGTVFGSGAIAACDPWPEHVAVSPRLTSTMHVPKSWTARGLPTRDLKLGFRKQLNLFGNTISINLDL</sequence>